<evidence type="ECO:0000256" key="8">
    <source>
        <dbReference type="ARBA" id="ARBA00023169"/>
    </source>
</evidence>
<evidence type="ECO:0000256" key="7">
    <source>
        <dbReference type="ARBA" id="ARBA00023136"/>
    </source>
</evidence>
<dbReference type="EMBL" id="OMOQ01000002">
    <property type="protein sequence ID" value="SPH23541.1"/>
    <property type="molecule type" value="Genomic_DNA"/>
</dbReference>
<feature type="transmembrane region" description="Helical" evidence="9">
    <location>
        <begin position="31"/>
        <end position="55"/>
    </location>
</feature>
<keyword evidence="4 11" id="KW-0808">Transferase</keyword>
<dbReference type="RefSeq" id="WP_108853642.1">
    <property type="nucleotide sequence ID" value="NZ_OMOQ01000002.1"/>
</dbReference>
<accession>A0A2R8BJR4</accession>
<evidence type="ECO:0000256" key="1">
    <source>
        <dbReference type="ARBA" id="ARBA00004236"/>
    </source>
</evidence>
<keyword evidence="5 9" id="KW-0812">Transmembrane</keyword>
<evidence type="ECO:0000259" key="10">
    <source>
        <dbReference type="Pfam" id="PF02397"/>
    </source>
</evidence>
<comment type="subcellular location">
    <subcellularLocation>
        <location evidence="1">Cell membrane</location>
    </subcellularLocation>
</comment>
<feature type="domain" description="Bacterial sugar transferase" evidence="10">
    <location>
        <begin position="26"/>
        <end position="218"/>
    </location>
</feature>
<protein>
    <submittedName>
        <fullName evidence="11">Putative sugar transferase EpsL</fullName>
        <ecNumber evidence="11">2.-.-.-</ecNumber>
    </submittedName>
</protein>
<dbReference type="Proteomes" id="UP000244924">
    <property type="component" value="Unassembled WGS sequence"/>
</dbReference>
<dbReference type="PANTHER" id="PTHR30576:SF4">
    <property type="entry name" value="UNDECAPRENYL-PHOSPHATE GALACTOSE PHOSPHOTRANSFERASE"/>
    <property type="match status" value="1"/>
</dbReference>
<evidence type="ECO:0000256" key="3">
    <source>
        <dbReference type="ARBA" id="ARBA00022475"/>
    </source>
</evidence>
<keyword evidence="3" id="KW-1003">Cell membrane</keyword>
<dbReference type="GO" id="GO:0016780">
    <property type="term" value="F:phosphotransferase activity, for other substituted phosphate groups"/>
    <property type="evidence" value="ECO:0007669"/>
    <property type="project" value="TreeGrafter"/>
</dbReference>
<name>A0A2R8BJR4_9RHOB</name>
<evidence type="ECO:0000256" key="9">
    <source>
        <dbReference type="SAM" id="Phobius"/>
    </source>
</evidence>
<reference evidence="11 12" key="1">
    <citation type="submission" date="2018-03" db="EMBL/GenBank/DDBJ databases">
        <authorList>
            <person name="Keele B.F."/>
        </authorList>
    </citation>
    <scope>NUCLEOTIDE SEQUENCE [LARGE SCALE GENOMIC DNA]</scope>
    <source>
        <strain evidence="11 12">CECT 8626</strain>
    </source>
</reference>
<dbReference type="EC" id="2.-.-.-" evidence="11"/>
<dbReference type="Pfam" id="PF02397">
    <property type="entry name" value="Bac_transf"/>
    <property type="match status" value="1"/>
</dbReference>
<keyword evidence="7 9" id="KW-0472">Membrane</keyword>
<sequence length="223" mass="25518">MAAPMFEFRDFVAVEEPRSFYETHGKRAFDILVLIFVAPAAIGLLAVMIAAVWLTGGQPLYAQKRIGRDGRIFQCWKIRTMVCDADATLPQILRSDPKLAEEWLQTQKLARDPRVTRIGAILRRTSLDELPQLWNVLRGHMSIVGPRPFMPEQQGLYRMGHRSARYYQLRPGITGLWQVSRRNRCSFAERVEYDDAYAERVSAREDLRILGRTVGVVLRATGV</sequence>
<dbReference type="GO" id="GO:0005886">
    <property type="term" value="C:plasma membrane"/>
    <property type="evidence" value="ECO:0007669"/>
    <property type="project" value="UniProtKB-SubCell"/>
</dbReference>
<dbReference type="GO" id="GO:0000271">
    <property type="term" value="P:polysaccharide biosynthetic process"/>
    <property type="evidence" value="ECO:0007669"/>
    <property type="project" value="UniProtKB-KW"/>
</dbReference>
<evidence type="ECO:0000256" key="6">
    <source>
        <dbReference type="ARBA" id="ARBA00022989"/>
    </source>
</evidence>
<evidence type="ECO:0000256" key="2">
    <source>
        <dbReference type="ARBA" id="ARBA00006464"/>
    </source>
</evidence>
<dbReference type="InterPro" id="IPR003362">
    <property type="entry name" value="Bact_transf"/>
</dbReference>
<evidence type="ECO:0000256" key="4">
    <source>
        <dbReference type="ARBA" id="ARBA00022679"/>
    </source>
</evidence>
<comment type="similarity">
    <text evidence="2">Belongs to the bacterial sugar transferase family.</text>
</comment>
<evidence type="ECO:0000256" key="5">
    <source>
        <dbReference type="ARBA" id="ARBA00022692"/>
    </source>
</evidence>
<dbReference type="PANTHER" id="PTHR30576">
    <property type="entry name" value="COLANIC BIOSYNTHESIS UDP-GLUCOSE LIPID CARRIER TRANSFERASE"/>
    <property type="match status" value="1"/>
</dbReference>
<keyword evidence="12" id="KW-1185">Reference proteome</keyword>
<dbReference type="OrthoDB" id="9808602at2"/>
<evidence type="ECO:0000313" key="11">
    <source>
        <dbReference type="EMBL" id="SPH23541.1"/>
    </source>
</evidence>
<proteinExistence type="inferred from homology"/>
<keyword evidence="6 9" id="KW-1133">Transmembrane helix</keyword>
<gene>
    <name evidence="11" type="primary">epsL</name>
    <name evidence="11" type="ORF">DEA8626_02605</name>
</gene>
<organism evidence="11 12">
    <name type="scientific">Albidovulum aquaemixtae</name>
    <dbReference type="NCBI Taxonomy" id="1542388"/>
    <lineage>
        <taxon>Bacteria</taxon>
        <taxon>Pseudomonadati</taxon>
        <taxon>Pseudomonadota</taxon>
        <taxon>Alphaproteobacteria</taxon>
        <taxon>Rhodobacterales</taxon>
        <taxon>Paracoccaceae</taxon>
        <taxon>Albidovulum</taxon>
    </lineage>
</organism>
<evidence type="ECO:0000313" key="12">
    <source>
        <dbReference type="Proteomes" id="UP000244924"/>
    </source>
</evidence>
<dbReference type="AlphaFoldDB" id="A0A2R8BJR4"/>
<keyword evidence="8" id="KW-0270">Exopolysaccharide synthesis</keyword>